<keyword evidence="4 7" id="KW-0378">Hydrolase</keyword>
<proteinExistence type="inferred from homology"/>
<evidence type="ECO:0000256" key="7">
    <source>
        <dbReference type="HAMAP-Rule" id="MF_00444"/>
    </source>
</evidence>
<reference evidence="10 11" key="1">
    <citation type="submission" date="2017-09" db="EMBL/GenBank/DDBJ databases">
        <title>Depth-based differentiation of microbial function through sediment-hosted aquifers and enrichment of novel symbionts in the deep terrestrial subsurface.</title>
        <authorList>
            <person name="Probst A.J."/>
            <person name="Ladd B."/>
            <person name="Jarett J.K."/>
            <person name="Geller-Mcgrath D.E."/>
            <person name="Sieber C.M."/>
            <person name="Emerson J.B."/>
            <person name="Anantharaman K."/>
            <person name="Thomas B.C."/>
            <person name="Malmstrom R."/>
            <person name="Stieglmeier M."/>
            <person name="Klingl A."/>
            <person name="Woyke T."/>
            <person name="Ryan C.M."/>
            <person name="Banfield J.F."/>
        </authorList>
    </citation>
    <scope>NUCLEOTIDE SEQUENCE [LARGE SCALE GENOMIC DNA]</scope>
    <source>
        <strain evidence="10">CG07_land_8_20_14_0_80_42_15</strain>
    </source>
</reference>
<dbReference type="GO" id="GO:0004252">
    <property type="term" value="F:serine-type endopeptidase activity"/>
    <property type="evidence" value="ECO:0007669"/>
    <property type="project" value="UniProtKB-UniRule"/>
</dbReference>
<keyword evidence="2 7" id="KW-0963">Cytoplasm</keyword>
<dbReference type="PROSITE" id="PS00382">
    <property type="entry name" value="CLP_PROTEASE_HIS"/>
    <property type="match status" value="1"/>
</dbReference>
<name>A0A2J0KTK2_9BACT</name>
<dbReference type="GO" id="GO:0006515">
    <property type="term" value="P:protein quality control for misfolded or incompletely synthesized proteins"/>
    <property type="evidence" value="ECO:0007669"/>
    <property type="project" value="TreeGrafter"/>
</dbReference>
<dbReference type="Pfam" id="PF00574">
    <property type="entry name" value="CLP_protease"/>
    <property type="match status" value="1"/>
</dbReference>
<dbReference type="GO" id="GO:0009368">
    <property type="term" value="C:endopeptidase Clp complex"/>
    <property type="evidence" value="ECO:0007669"/>
    <property type="project" value="TreeGrafter"/>
</dbReference>
<dbReference type="SUPFAM" id="SSF52096">
    <property type="entry name" value="ClpP/crotonase"/>
    <property type="match status" value="1"/>
</dbReference>
<comment type="similarity">
    <text evidence="1 7 9">Belongs to the peptidase S14 family.</text>
</comment>
<dbReference type="InterPro" id="IPR029045">
    <property type="entry name" value="ClpP/crotonase-like_dom_sf"/>
</dbReference>
<dbReference type="PRINTS" id="PR00127">
    <property type="entry name" value="CLPPROTEASEP"/>
</dbReference>
<dbReference type="NCBIfam" id="NF001368">
    <property type="entry name" value="PRK00277.1"/>
    <property type="match status" value="1"/>
</dbReference>
<evidence type="ECO:0000256" key="1">
    <source>
        <dbReference type="ARBA" id="ARBA00007039"/>
    </source>
</evidence>
<evidence type="ECO:0000256" key="3">
    <source>
        <dbReference type="ARBA" id="ARBA00022670"/>
    </source>
</evidence>
<dbReference type="Proteomes" id="UP000230052">
    <property type="component" value="Unassembled WGS sequence"/>
</dbReference>
<dbReference type="PANTHER" id="PTHR10381:SF70">
    <property type="entry name" value="ATP-DEPENDENT CLP PROTEASE PROTEOLYTIC SUBUNIT"/>
    <property type="match status" value="1"/>
</dbReference>
<dbReference type="InterPro" id="IPR033135">
    <property type="entry name" value="ClpP_His_AS"/>
</dbReference>
<keyword evidence="5 7" id="KW-0720">Serine protease</keyword>
<sequence length="198" mass="21966">MSILIPMVVEQTGRAERAYDIYSRLLKDRIVFIGTPIDDNVSNIVIAQLLFLQMEDPEKDINIYINTPGGSVTSGLAVYDTIQFIKPDVNTYCMGQATSMGALLLAAGTKGKRYALPHARIMIHQPWGGVQGQASDIGIQAKEILRLREKINELLAKHTGQPIDKIQKDTDRDYFMSADEAKLYGLVDDVVVSIKAKK</sequence>
<dbReference type="GO" id="GO:0051117">
    <property type="term" value="F:ATPase binding"/>
    <property type="evidence" value="ECO:0007669"/>
    <property type="project" value="TreeGrafter"/>
</dbReference>
<comment type="subcellular location">
    <subcellularLocation>
        <location evidence="7">Cytoplasm</location>
    </subcellularLocation>
</comment>
<dbReference type="PANTHER" id="PTHR10381">
    <property type="entry name" value="ATP-DEPENDENT CLP PROTEASE PROTEOLYTIC SUBUNIT"/>
    <property type="match status" value="1"/>
</dbReference>
<dbReference type="EC" id="3.4.21.92" evidence="7"/>
<organism evidence="10 11">
    <name type="scientific">Candidatus Aquitaenariimonas noxiae</name>
    <dbReference type="NCBI Taxonomy" id="1974741"/>
    <lineage>
        <taxon>Bacteria</taxon>
        <taxon>Pseudomonadati</taxon>
        <taxon>Candidatus Omnitrophota</taxon>
        <taxon>Candidatus Aquitaenariimonas</taxon>
    </lineage>
</organism>
<dbReference type="NCBIfam" id="TIGR00493">
    <property type="entry name" value="clpP"/>
    <property type="match status" value="1"/>
</dbReference>
<dbReference type="AlphaFoldDB" id="A0A2J0KTK2"/>
<keyword evidence="3 7" id="KW-0645">Protease</keyword>
<dbReference type="CDD" id="cd07017">
    <property type="entry name" value="S14_ClpP_2"/>
    <property type="match status" value="1"/>
</dbReference>
<evidence type="ECO:0000256" key="8">
    <source>
        <dbReference type="PROSITE-ProRule" id="PRU10086"/>
    </source>
</evidence>
<gene>
    <name evidence="7 10" type="primary">clpP</name>
    <name evidence="10" type="ORF">COS99_03350</name>
</gene>
<comment type="caution">
    <text evidence="10">The sequence shown here is derived from an EMBL/GenBank/DDBJ whole genome shotgun (WGS) entry which is preliminary data.</text>
</comment>
<dbReference type="Gene3D" id="3.90.226.10">
    <property type="entry name" value="2-enoyl-CoA Hydratase, Chain A, domain 1"/>
    <property type="match status" value="1"/>
</dbReference>
<feature type="active site" description="Nucleophile" evidence="7">
    <location>
        <position position="99"/>
    </location>
</feature>
<accession>A0A2J0KTK2</accession>
<evidence type="ECO:0000256" key="2">
    <source>
        <dbReference type="ARBA" id="ARBA00022490"/>
    </source>
</evidence>
<dbReference type="GO" id="GO:0005737">
    <property type="term" value="C:cytoplasm"/>
    <property type="evidence" value="ECO:0007669"/>
    <property type="project" value="UniProtKB-SubCell"/>
</dbReference>
<dbReference type="GO" id="GO:0004176">
    <property type="term" value="F:ATP-dependent peptidase activity"/>
    <property type="evidence" value="ECO:0007669"/>
    <property type="project" value="InterPro"/>
</dbReference>
<protein>
    <recommendedName>
        <fullName evidence="7 9">ATP-dependent Clp protease proteolytic subunit</fullName>
        <ecNumber evidence="7">3.4.21.92</ecNumber>
    </recommendedName>
    <alternativeName>
        <fullName evidence="7">Endopeptidase Clp</fullName>
    </alternativeName>
</protein>
<dbReference type="FunFam" id="3.90.226.10:FF:000001">
    <property type="entry name" value="ATP-dependent Clp protease proteolytic subunit"/>
    <property type="match status" value="1"/>
</dbReference>
<evidence type="ECO:0000256" key="5">
    <source>
        <dbReference type="ARBA" id="ARBA00022825"/>
    </source>
</evidence>
<dbReference type="EMBL" id="PEWV01000032">
    <property type="protein sequence ID" value="PIU41821.1"/>
    <property type="molecule type" value="Genomic_DNA"/>
</dbReference>
<dbReference type="NCBIfam" id="NF009205">
    <property type="entry name" value="PRK12553.1"/>
    <property type="match status" value="1"/>
</dbReference>
<evidence type="ECO:0000313" key="10">
    <source>
        <dbReference type="EMBL" id="PIU41821.1"/>
    </source>
</evidence>
<feature type="active site" evidence="7 8">
    <location>
        <position position="124"/>
    </location>
</feature>
<dbReference type="InterPro" id="IPR001907">
    <property type="entry name" value="ClpP"/>
</dbReference>
<evidence type="ECO:0000256" key="6">
    <source>
        <dbReference type="ARBA" id="ARBA00034021"/>
    </source>
</evidence>
<dbReference type="InterPro" id="IPR023562">
    <property type="entry name" value="ClpP/TepA"/>
</dbReference>
<evidence type="ECO:0000256" key="9">
    <source>
        <dbReference type="RuleBase" id="RU003567"/>
    </source>
</evidence>
<evidence type="ECO:0000256" key="4">
    <source>
        <dbReference type="ARBA" id="ARBA00022801"/>
    </source>
</evidence>
<comment type="subunit">
    <text evidence="7">Fourteen ClpP subunits assemble into 2 heptameric rings which stack back to back to give a disk-like structure with a central cavity, resembling the structure of eukaryotic proteasomes.</text>
</comment>
<evidence type="ECO:0000313" key="11">
    <source>
        <dbReference type="Proteomes" id="UP000230052"/>
    </source>
</evidence>
<comment type="function">
    <text evidence="7">Cleaves peptides in various proteins in a process that requires ATP hydrolysis. Has a chymotrypsin-like activity. Plays a major role in the degradation of misfolded proteins.</text>
</comment>
<comment type="catalytic activity">
    <reaction evidence="6 7 8">
        <text>Hydrolysis of proteins to small peptides in the presence of ATP and magnesium. alpha-casein is the usual test substrate. In the absence of ATP, only oligopeptides shorter than five residues are hydrolyzed (such as succinyl-Leu-Tyr-|-NHMec, and Leu-Tyr-Leu-|-Tyr-Trp, in which cleavage of the -Tyr-|-Leu- and -Tyr-|-Trp bonds also occurs).</text>
        <dbReference type="EC" id="3.4.21.92"/>
    </reaction>
</comment>
<dbReference type="HAMAP" id="MF_00444">
    <property type="entry name" value="ClpP"/>
    <property type="match status" value="1"/>
</dbReference>